<name>A0A2C9VGP2_MANES</name>
<evidence type="ECO:0000313" key="6">
    <source>
        <dbReference type="EMBL" id="OAY44530.1"/>
    </source>
</evidence>
<keyword evidence="4" id="KW-0175">Coiled coil</keyword>
<dbReference type="InterPro" id="IPR027356">
    <property type="entry name" value="NPH3_dom"/>
</dbReference>
<dbReference type="InterPro" id="IPR011333">
    <property type="entry name" value="SKP1/BTB/POZ_sf"/>
</dbReference>
<organism evidence="6 7">
    <name type="scientific">Manihot esculenta</name>
    <name type="common">Cassava</name>
    <name type="synonym">Jatropha manihot</name>
    <dbReference type="NCBI Taxonomy" id="3983"/>
    <lineage>
        <taxon>Eukaryota</taxon>
        <taxon>Viridiplantae</taxon>
        <taxon>Streptophyta</taxon>
        <taxon>Embryophyta</taxon>
        <taxon>Tracheophyta</taxon>
        <taxon>Spermatophyta</taxon>
        <taxon>Magnoliopsida</taxon>
        <taxon>eudicotyledons</taxon>
        <taxon>Gunneridae</taxon>
        <taxon>Pentapetalae</taxon>
        <taxon>rosids</taxon>
        <taxon>fabids</taxon>
        <taxon>Malpighiales</taxon>
        <taxon>Euphorbiaceae</taxon>
        <taxon>Crotonoideae</taxon>
        <taxon>Manihoteae</taxon>
        <taxon>Manihot</taxon>
    </lineage>
</organism>
<keyword evidence="2" id="KW-0833">Ubl conjugation pathway</keyword>
<dbReference type="OMA" id="YAKKWVL"/>
<accession>A0A2C9VGP2</accession>
<dbReference type="SUPFAM" id="SSF54695">
    <property type="entry name" value="POZ domain"/>
    <property type="match status" value="1"/>
</dbReference>
<evidence type="ECO:0000259" key="5">
    <source>
        <dbReference type="PROSITE" id="PS51649"/>
    </source>
</evidence>
<comment type="pathway">
    <text evidence="1">Protein modification; protein ubiquitination.</text>
</comment>
<dbReference type="PROSITE" id="PS51649">
    <property type="entry name" value="NPH3"/>
    <property type="match status" value="1"/>
</dbReference>
<evidence type="ECO:0000313" key="7">
    <source>
        <dbReference type="Proteomes" id="UP000091857"/>
    </source>
</evidence>
<evidence type="ECO:0000256" key="1">
    <source>
        <dbReference type="ARBA" id="ARBA00004906"/>
    </source>
</evidence>
<dbReference type="Gramene" id="Manes.08G158100.1.v8.1">
    <property type="protein sequence ID" value="Manes.08G158100.1.v8.1.CDS"/>
    <property type="gene ID" value="Manes.08G158100.v8.1"/>
</dbReference>
<dbReference type="STRING" id="3983.A0A2C9VGP2"/>
<dbReference type="Gene3D" id="3.30.710.10">
    <property type="entry name" value="Potassium Channel Kv1.1, Chain A"/>
    <property type="match status" value="1"/>
</dbReference>
<dbReference type="Proteomes" id="UP000091857">
    <property type="component" value="Chromosome 8"/>
</dbReference>
<dbReference type="AlphaFoldDB" id="A0A2C9VGP2"/>
<gene>
    <name evidence="6" type="ORF">MANES_08G158100v8</name>
</gene>
<reference evidence="7" key="1">
    <citation type="journal article" date="2016" name="Nat. Biotechnol.">
        <title>Sequencing wild and cultivated cassava and related species reveals extensive interspecific hybridization and genetic diversity.</title>
        <authorList>
            <person name="Bredeson J.V."/>
            <person name="Lyons J.B."/>
            <person name="Prochnik S.E."/>
            <person name="Wu G.A."/>
            <person name="Ha C.M."/>
            <person name="Edsinger-Gonzales E."/>
            <person name="Grimwood J."/>
            <person name="Schmutz J."/>
            <person name="Rabbi I.Y."/>
            <person name="Egesi C."/>
            <person name="Nauluvula P."/>
            <person name="Lebot V."/>
            <person name="Ndunguru J."/>
            <person name="Mkamilo G."/>
            <person name="Bart R.S."/>
            <person name="Setter T.L."/>
            <person name="Gleadow R.M."/>
            <person name="Kulakow P."/>
            <person name="Ferguson M.E."/>
            <person name="Rounsley S."/>
            <person name="Rokhsar D.S."/>
        </authorList>
    </citation>
    <scope>NUCLEOTIDE SEQUENCE [LARGE SCALE GENOMIC DNA]</scope>
    <source>
        <strain evidence="7">cv. AM560-2</strain>
    </source>
</reference>
<evidence type="ECO:0000256" key="4">
    <source>
        <dbReference type="SAM" id="Coils"/>
    </source>
</evidence>
<keyword evidence="7" id="KW-1185">Reference proteome</keyword>
<comment type="caution">
    <text evidence="6">The sequence shown here is derived from an EMBL/GenBank/DDBJ whole genome shotgun (WGS) entry which is preliminary data.</text>
</comment>
<feature type="coiled-coil region" evidence="4">
    <location>
        <begin position="499"/>
        <end position="526"/>
    </location>
</feature>
<evidence type="ECO:0000256" key="3">
    <source>
        <dbReference type="PROSITE-ProRule" id="PRU00982"/>
    </source>
</evidence>
<dbReference type="Pfam" id="PF03000">
    <property type="entry name" value="NPH3"/>
    <property type="match status" value="1"/>
</dbReference>
<sequence length="573" mass="65351">MASRNMSSGLSKSAYPSELQFYGHSLAFSLDRELLAARSAKVASLLNKNPQANLSSLLQDFPADPEIFELVARFCHGFELTLSSENVIPLICLANHLDMTESHSNNNLLKQAVNFFEQRVLSSWNETIKAFRSAGNSLQQAARLGLFEAGLESLVEKALANPRYLGDPIKNSTFDDDIEDEEGGYRPNARRRLFVLDWKSEDLTTLSLQLYHPIIRTMNQRGVPPEYVAASLCQYAEKWVFSSGIGGDNVSVYKRNSQRDVIEVVERLLPDEKGLIPCSVLFKMLKFAISLESSNDCRNGLENRIGKQLDQATVKDLLIPSQGNTKEMQYDIECLKRVLKHFYGNYTSSHSSGLIAVAELIEEFLAEVASDIDLKMDTFTTLAEMSKAASLGTLKNSDGIYRAIDIYLDKHRHLTELEREEVCKILDCYKMSPEAWEHAAKNERLPLRFVVQVLFVGQLQLREQRDTIAKEVEVFDEKLRREEVDEEDEKNEVKMGLDEEEIRSEMEKMSIKVMELQKECNIMRKEIENGCNHRVKKGKISMWKEMKRKLGCMSSINDCNCQVNKKKKVHPKY</sequence>
<dbReference type="OrthoDB" id="1878376at2759"/>
<evidence type="ECO:0000256" key="2">
    <source>
        <dbReference type="ARBA" id="ARBA00022786"/>
    </source>
</evidence>
<dbReference type="EMBL" id="CM004394">
    <property type="protein sequence ID" value="OAY44530.1"/>
    <property type="molecule type" value="Genomic_DNA"/>
</dbReference>
<dbReference type="GO" id="GO:0016567">
    <property type="term" value="P:protein ubiquitination"/>
    <property type="evidence" value="ECO:0007669"/>
    <property type="project" value="UniProtKB-UniPathway"/>
</dbReference>
<comment type="similarity">
    <text evidence="3">Belongs to the NPH3 family.</text>
</comment>
<proteinExistence type="inferred from homology"/>
<protein>
    <recommendedName>
        <fullName evidence="5">NPH3 domain-containing protein</fullName>
    </recommendedName>
</protein>
<dbReference type="PANTHER" id="PTHR32370">
    <property type="entry name" value="OS12G0117600 PROTEIN"/>
    <property type="match status" value="1"/>
</dbReference>
<dbReference type="InterPro" id="IPR043454">
    <property type="entry name" value="NPH3/RPT2-like"/>
</dbReference>
<feature type="domain" description="NPH3" evidence="5">
    <location>
        <begin position="197"/>
        <end position="460"/>
    </location>
</feature>
<dbReference type="UniPathway" id="UPA00143"/>